<sequence>MEPAEHTTCMSNANAAILPNAPTLPNVATSTFHNVAPEVAAPTFPSVAPEASRIEHESDGKSYEQQRAKERITLFKIVANELVG</sequence>
<dbReference type="AlphaFoldDB" id="A0A9W8N218"/>
<gene>
    <name evidence="1" type="ORF">NLJ89_g367</name>
</gene>
<name>A0A9W8N218_9AGAR</name>
<reference evidence="1" key="1">
    <citation type="submission" date="2022-07" db="EMBL/GenBank/DDBJ databases">
        <title>Genome Sequence of Agrocybe chaxingu.</title>
        <authorList>
            <person name="Buettner E."/>
        </authorList>
    </citation>
    <scope>NUCLEOTIDE SEQUENCE</scope>
    <source>
        <strain evidence="1">MP-N11</strain>
    </source>
</reference>
<keyword evidence="2" id="KW-1185">Reference proteome</keyword>
<proteinExistence type="predicted"/>
<evidence type="ECO:0000313" key="1">
    <source>
        <dbReference type="EMBL" id="KAJ3517666.1"/>
    </source>
</evidence>
<protein>
    <submittedName>
        <fullName evidence="1">Uncharacterized protein</fullName>
    </submittedName>
</protein>
<dbReference type="EMBL" id="JANKHO010000013">
    <property type="protein sequence ID" value="KAJ3517666.1"/>
    <property type="molecule type" value="Genomic_DNA"/>
</dbReference>
<accession>A0A9W8N218</accession>
<organism evidence="1 2">
    <name type="scientific">Agrocybe chaxingu</name>
    <dbReference type="NCBI Taxonomy" id="84603"/>
    <lineage>
        <taxon>Eukaryota</taxon>
        <taxon>Fungi</taxon>
        <taxon>Dikarya</taxon>
        <taxon>Basidiomycota</taxon>
        <taxon>Agaricomycotina</taxon>
        <taxon>Agaricomycetes</taxon>
        <taxon>Agaricomycetidae</taxon>
        <taxon>Agaricales</taxon>
        <taxon>Agaricineae</taxon>
        <taxon>Strophariaceae</taxon>
        <taxon>Agrocybe</taxon>
    </lineage>
</organism>
<comment type="caution">
    <text evidence="1">The sequence shown here is derived from an EMBL/GenBank/DDBJ whole genome shotgun (WGS) entry which is preliminary data.</text>
</comment>
<dbReference type="Proteomes" id="UP001148786">
    <property type="component" value="Unassembled WGS sequence"/>
</dbReference>
<evidence type="ECO:0000313" key="2">
    <source>
        <dbReference type="Proteomes" id="UP001148786"/>
    </source>
</evidence>